<dbReference type="PROSITE" id="PS51677">
    <property type="entry name" value="NODB"/>
    <property type="match status" value="1"/>
</dbReference>
<sequence length="239" mass="25566">MSNEPTEGDFHRRDFLRFGAALGLGAIFAPDAAEAALPAAGPDITHGLRSRKEVALTFHGAGSTAYAKAILAEVAKANAGISVLVVGTWLKEFPEMAKLILDGGHDLGNHTMTHPVLTQLSLKKVEAQINECDAILKKITGHKGAWFRPSGTLKSNATIRTAAGRAGYKNCITYDVDSLDYTDQSTSATVKTVERLVKPGSIIGMHFGHQHTIKAIPLILADLHAKGLKPVTLTQLLRK</sequence>
<dbReference type="Pfam" id="PF01522">
    <property type="entry name" value="Polysacc_deac_1"/>
    <property type="match status" value="1"/>
</dbReference>
<dbReference type="GO" id="GO:0005975">
    <property type="term" value="P:carbohydrate metabolic process"/>
    <property type="evidence" value="ECO:0007669"/>
    <property type="project" value="InterPro"/>
</dbReference>
<dbReference type="Gene3D" id="3.20.20.370">
    <property type="entry name" value="Glycoside hydrolase/deacetylase"/>
    <property type="match status" value="1"/>
</dbReference>
<dbReference type="InterPro" id="IPR006311">
    <property type="entry name" value="TAT_signal"/>
</dbReference>
<dbReference type="AlphaFoldDB" id="A0A1J5QCL5"/>
<evidence type="ECO:0000259" key="1">
    <source>
        <dbReference type="PROSITE" id="PS51677"/>
    </source>
</evidence>
<feature type="domain" description="NodB homology" evidence="1">
    <location>
        <begin position="52"/>
        <end position="231"/>
    </location>
</feature>
<dbReference type="EMBL" id="MLJW01001547">
    <property type="protein sequence ID" value="OIQ77735.1"/>
    <property type="molecule type" value="Genomic_DNA"/>
</dbReference>
<evidence type="ECO:0000313" key="2">
    <source>
        <dbReference type="EMBL" id="OIQ77735.1"/>
    </source>
</evidence>
<dbReference type="InterPro" id="IPR050248">
    <property type="entry name" value="Polysacc_deacetylase_ArnD"/>
</dbReference>
<organism evidence="2">
    <name type="scientific">mine drainage metagenome</name>
    <dbReference type="NCBI Taxonomy" id="410659"/>
    <lineage>
        <taxon>unclassified sequences</taxon>
        <taxon>metagenomes</taxon>
        <taxon>ecological metagenomes</taxon>
    </lineage>
</organism>
<name>A0A1J5QCL5_9ZZZZ</name>
<dbReference type="PROSITE" id="PS51318">
    <property type="entry name" value="TAT"/>
    <property type="match status" value="1"/>
</dbReference>
<protein>
    <submittedName>
        <fullName evidence="2">Peptidoglycan-N-acetylglucosamine deacetylase</fullName>
        <ecNumber evidence="2">3.5.1.104</ecNumber>
    </submittedName>
</protein>
<dbReference type="SUPFAM" id="SSF88713">
    <property type="entry name" value="Glycoside hydrolase/deacetylase"/>
    <property type="match status" value="1"/>
</dbReference>
<gene>
    <name evidence="2" type="primary">pgdA_10</name>
    <name evidence="2" type="ORF">GALL_405670</name>
</gene>
<comment type="caution">
    <text evidence="2">The sequence shown here is derived from an EMBL/GenBank/DDBJ whole genome shotgun (WGS) entry which is preliminary data.</text>
</comment>
<dbReference type="EC" id="3.5.1.104" evidence="2"/>
<dbReference type="GO" id="GO:0016810">
    <property type="term" value="F:hydrolase activity, acting on carbon-nitrogen (but not peptide) bonds"/>
    <property type="evidence" value="ECO:0007669"/>
    <property type="project" value="InterPro"/>
</dbReference>
<dbReference type="InterPro" id="IPR011330">
    <property type="entry name" value="Glyco_hydro/deAcase_b/a-brl"/>
</dbReference>
<keyword evidence="2" id="KW-0378">Hydrolase</keyword>
<dbReference type="CDD" id="cd10917">
    <property type="entry name" value="CE4_NodB_like_6s_7s"/>
    <property type="match status" value="1"/>
</dbReference>
<dbReference type="InterPro" id="IPR002509">
    <property type="entry name" value="NODB_dom"/>
</dbReference>
<accession>A0A1J5QCL5</accession>
<proteinExistence type="predicted"/>
<dbReference type="PANTHER" id="PTHR10587">
    <property type="entry name" value="GLYCOSYL TRANSFERASE-RELATED"/>
    <property type="match status" value="1"/>
</dbReference>
<reference evidence="2" key="1">
    <citation type="submission" date="2016-10" db="EMBL/GenBank/DDBJ databases">
        <title>Sequence of Gallionella enrichment culture.</title>
        <authorList>
            <person name="Poehlein A."/>
            <person name="Muehling M."/>
            <person name="Daniel R."/>
        </authorList>
    </citation>
    <scope>NUCLEOTIDE SEQUENCE</scope>
</reference>